<proteinExistence type="predicted"/>
<dbReference type="AlphaFoldDB" id="A0A1T4QYW4"/>
<gene>
    <name evidence="1" type="ORF">BTE48_01045</name>
</gene>
<evidence type="ECO:0000313" key="1">
    <source>
        <dbReference type="EMBL" id="OPX57047.1"/>
    </source>
</evidence>
<evidence type="ECO:0000313" key="2">
    <source>
        <dbReference type="Proteomes" id="UP000191418"/>
    </source>
</evidence>
<protein>
    <submittedName>
        <fullName evidence="1">Uncharacterized protein</fullName>
    </submittedName>
</protein>
<accession>A0A1T4QYW4</accession>
<sequence>MAEIKISISEKDGVIVTEVEFHSDQKADSKLAYLCARATAKQLATQLLPHLLKENTLMAQQAIQAKEQEQHERTATH</sequence>
<organism evidence="1 2">
    <name type="scientific">Oceanospirillum multiglobuliferum</name>
    <dbReference type="NCBI Taxonomy" id="64969"/>
    <lineage>
        <taxon>Bacteria</taxon>
        <taxon>Pseudomonadati</taxon>
        <taxon>Pseudomonadota</taxon>
        <taxon>Gammaproteobacteria</taxon>
        <taxon>Oceanospirillales</taxon>
        <taxon>Oceanospirillaceae</taxon>
        <taxon>Oceanospirillum</taxon>
    </lineage>
</organism>
<keyword evidence="2" id="KW-1185">Reference proteome</keyword>
<dbReference type="EMBL" id="MTSM01000001">
    <property type="protein sequence ID" value="OPX57047.1"/>
    <property type="molecule type" value="Genomic_DNA"/>
</dbReference>
<dbReference type="Proteomes" id="UP000191418">
    <property type="component" value="Unassembled WGS sequence"/>
</dbReference>
<reference evidence="1 2" key="1">
    <citation type="submission" date="2017-01" db="EMBL/GenBank/DDBJ databases">
        <title>Genome Sequencing of a Marine Spirillum, Oceanospirillum multiglobuliferum ATCC 33336, from Japan.</title>
        <authorList>
            <person name="Carney J.G."/>
            <person name="Trachtenberg A.M."/>
            <person name="Rheaume B.A."/>
            <person name="Linnane J.D."/>
            <person name="Pitts N.L."/>
            <person name="Mykles D.L."/>
            <person name="Maclea K.S."/>
        </authorList>
    </citation>
    <scope>NUCLEOTIDE SEQUENCE [LARGE SCALE GENOMIC DNA]</scope>
    <source>
        <strain evidence="1 2">ATCC 33336</strain>
    </source>
</reference>
<name>A0A1T4QYW4_9GAMM</name>
<comment type="caution">
    <text evidence="1">The sequence shown here is derived from an EMBL/GenBank/DDBJ whole genome shotgun (WGS) entry which is preliminary data.</text>
</comment>
<dbReference type="RefSeq" id="WP_078745674.1">
    <property type="nucleotide sequence ID" value="NZ_FUXG01000013.1"/>
</dbReference>
<dbReference type="STRING" id="64969.SAMN02745127_02093"/>